<sequence length="168" mass="18521">MPNSLAPPCIYSLLPCPLCIGEWERSGREETQSGASNSRPFVFHSSVLFRSVRSAALSRLTVSGPLPWLGGLEVNEARPNDKLPYGGKWLWVGSEMIHLMELPNPDPITGRPEHGGRDRHVCIAIKNVNKLKSIFDEGGIPYTLSRSGRPAIFARDPDGNALEFVQDE</sequence>
<gene>
    <name evidence="1" type="ORF">KI387_007131</name>
</gene>
<reference evidence="1 2" key="1">
    <citation type="journal article" date="2021" name="Nat. Plants">
        <title>The Taxus genome provides insights into paclitaxel biosynthesis.</title>
        <authorList>
            <person name="Xiong X."/>
            <person name="Gou J."/>
            <person name="Liao Q."/>
            <person name="Li Y."/>
            <person name="Zhou Q."/>
            <person name="Bi G."/>
            <person name="Li C."/>
            <person name="Du R."/>
            <person name="Wang X."/>
            <person name="Sun T."/>
            <person name="Guo L."/>
            <person name="Liang H."/>
            <person name="Lu P."/>
            <person name="Wu Y."/>
            <person name="Zhang Z."/>
            <person name="Ro D.K."/>
            <person name="Shang Y."/>
            <person name="Huang S."/>
            <person name="Yan J."/>
        </authorList>
    </citation>
    <scope>NUCLEOTIDE SEQUENCE [LARGE SCALE GENOMIC DNA]</scope>
    <source>
        <strain evidence="1">Ta-2019</strain>
    </source>
</reference>
<keyword evidence="2" id="KW-1185">Reference proteome</keyword>
<dbReference type="PANTHER" id="PTHR21366:SF22">
    <property type="entry name" value="VOC DOMAIN-CONTAINING PROTEIN"/>
    <property type="match status" value="1"/>
</dbReference>
<evidence type="ECO:0000313" key="1">
    <source>
        <dbReference type="EMBL" id="KAH9326953.1"/>
    </source>
</evidence>
<dbReference type="AlphaFoldDB" id="A0AA38GRR0"/>
<dbReference type="Gene3D" id="3.10.180.10">
    <property type="entry name" value="2,3-Dihydroxybiphenyl 1,2-Dioxygenase, domain 1"/>
    <property type="match status" value="1"/>
</dbReference>
<comment type="caution">
    <text evidence="1">The sequence shown here is derived from an EMBL/GenBank/DDBJ whole genome shotgun (WGS) entry which is preliminary data.</text>
</comment>
<dbReference type="SUPFAM" id="SSF54593">
    <property type="entry name" value="Glyoxalase/Bleomycin resistance protein/Dihydroxybiphenyl dioxygenase"/>
    <property type="match status" value="1"/>
</dbReference>
<dbReference type="EMBL" id="JAHRHJ020000002">
    <property type="protein sequence ID" value="KAH9326953.1"/>
    <property type="molecule type" value="Genomic_DNA"/>
</dbReference>
<name>A0AA38GRR0_TAXCH</name>
<dbReference type="InterPro" id="IPR029068">
    <property type="entry name" value="Glyas_Bleomycin-R_OHBP_Dase"/>
</dbReference>
<dbReference type="PANTHER" id="PTHR21366">
    <property type="entry name" value="GLYOXALASE FAMILY PROTEIN"/>
    <property type="match status" value="1"/>
</dbReference>
<organism evidence="1 2">
    <name type="scientific">Taxus chinensis</name>
    <name type="common">Chinese yew</name>
    <name type="synonym">Taxus wallichiana var. chinensis</name>
    <dbReference type="NCBI Taxonomy" id="29808"/>
    <lineage>
        <taxon>Eukaryota</taxon>
        <taxon>Viridiplantae</taxon>
        <taxon>Streptophyta</taxon>
        <taxon>Embryophyta</taxon>
        <taxon>Tracheophyta</taxon>
        <taxon>Spermatophyta</taxon>
        <taxon>Pinopsida</taxon>
        <taxon>Pinidae</taxon>
        <taxon>Conifers II</taxon>
        <taxon>Cupressales</taxon>
        <taxon>Taxaceae</taxon>
        <taxon>Taxus</taxon>
    </lineage>
</organism>
<evidence type="ECO:0008006" key="3">
    <source>
        <dbReference type="Google" id="ProtNLM"/>
    </source>
</evidence>
<proteinExistence type="predicted"/>
<dbReference type="InterPro" id="IPR050383">
    <property type="entry name" value="GlyoxalaseI/FosfomycinResist"/>
</dbReference>
<evidence type="ECO:0000313" key="2">
    <source>
        <dbReference type="Proteomes" id="UP000824469"/>
    </source>
</evidence>
<accession>A0AA38GRR0</accession>
<dbReference type="Proteomes" id="UP000824469">
    <property type="component" value="Unassembled WGS sequence"/>
</dbReference>
<protein>
    <recommendedName>
        <fullName evidence="3">VOC domain-containing protein</fullName>
    </recommendedName>
</protein>